<organism evidence="2 3">
    <name type="scientific">Rhodotorula toruloides</name>
    <name type="common">Yeast</name>
    <name type="synonym">Rhodosporidium toruloides</name>
    <dbReference type="NCBI Taxonomy" id="5286"/>
    <lineage>
        <taxon>Eukaryota</taxon>
        <taxon>Fungi</taxon>
        <taxon>Dikarya</taxon>
        <taxon>Basidiomycota</taxon>
        <taxon>Pucciniomycotina</taxon>
        <taxon>Microbotryomycetes</taxon>
        <taxon>Sporidiobolales</taxon>
        <taxon>Sporidiobolaceae</taxon>
        <taxon>Rhodotorula</taxon>
    </lineage>
</organism>
<reference evidence="2 3" key="1">
    <citation type="submission" date="2019-07" db="EMBL/GenBank/DDBJ databases">
        <title>Rhodotorula toruloides NBRC10032 genome sequencing.</title>
        <authorList>
            <person name="Shida Y."/>
            <person name="Takaku H."/>
            <person name="Ogasawara W."/>
            <person name="Mori K."/>
        </authorList>
    </citation>
    <scope>NUCLEOTIDE SEQUENCE [LARGE SCALE GENOMIC DNA]</scope>
    <source>
        <strain evidence="2 3">NBRC10032</strain>
    </source>
</reference>
<feature type="region of interest" description="Disordered" evidence="1">
    <location>
        <begin position="171"/>
        <end position="262"/>
    </location>
</feature>
<proteinExistence type="predicted"/>
<comment type="caution">
    <text evidence="2">The sequence shown here is derived from an EMBL/GenBank/DDBJ whole genome shotgun (WGS) entry which is preliminary data.</text>
</comment>
<evidence type="ECO:0000256" key="1">
    <source>
        <dbReference type="SAM" id="MobiDB-lite"/>
    </source>
</evidence>
<accession>A0A511KJG5</accession>
<dbReference type="EMBL" id="BJWK01000011">
    <property type="protein sequence ID" value="GEM10522.1"/>
    <property type="molecule type" value="Genomic_DNA"/>
</dbReference>
<protein>
    <submittedName>
        <fullName evidence="2">Uncharacterized protein</fullName>
    </submittedName>
</protein>
<name>A0A511KJG5_RHOTO</name>
<dbReference type="OrthoDB" id="10405036at2759"/>
<dbReference type="AlphaFoldDB" id="A0A511KJG5"/>
<dbReference type="Proteomes" id="UP000321518">
    <property type="component" value="Unassembled WGS sequence"/>
</dbReference>
<sequence length="504" mass="55002">MKDPSEPFWSMSRRSFVCCACTDPSSVSVHPDLRDEWATLPNAVEHFVSKDPARREYNHPTRALTLFPNLAVTRNPDWPAVQRALVALFDAEEAGDKVGIEGSVFDAPYIGAVLEKTLVPADHSCVRAVKVWLRRSPVNQPNEVASPPPAIRGASLATLAAENDIKLAHHQSAKPGAPLHSGLCSPTPFSTPEPYAEDAQGLLRIAGAPPPAPKPAVKLELDAYSPSPSPDAEDNKPPVSPSPARKKRKTAKTAQNGTQAPPTSAAQYFASIFKDLHALHGVNLEPGAPLRDTRLAALDCAFKRTATDGPKCWAMNAGMRKKQYAKSRNFVAVWPENNVCAPEPFACGNAIAILASEDKLNQYLEVITPGFAKPVDAPEGVQVFLRREVKGKAWWQYKGWAQVAYDGRAASTGFKLPAGRGAFDSLHPDLWTALSKRTAGDKITSLEDWGFKRGGDGCITVDSMRRDLECGKAGFFVRFLLLRFVKFGREVFDGWDEARRRTIS</sequence>
<gene>
    <name evidence="2" type="ORF">Rt10032_c11g4539</name>
</gene>
<evidence type="ECO:0000313" key="3">
    <source>
        <dbReference type="Proteomes" id="UP000321518"/>
    </source>
</evidence>
<evidence type="ECO:0000313" key="2">
    <source>
        <dbReference type="EMBL" id="GEM10522.1"/>
    </source>
</evidence>